<dbReference type="PROSITE" id="PS50932">
    <property type="entry name" value="HTH_LACI_2"/>
    <property type="match status" value="1"/>
</dbReference>
<reference evidence="2 3" key="1">
    <citation type="submission" date="2017-02" db="EMBL/GenBank/DDBJ databases">
        <title>Ketogulonicigenium robustum SPU B003 Genome sequencing and assembly.</title>
        <authorList>
            <person name="Li Y."/>
            <person name="Liu L."/>
            <person name="Wang C."/>
            <person name="Zhang M."/>
            <person name="Zhang T."/>
            <person name="Zhang Y."/>
        </authorList>
    </citation>
    <scope>NUCLEOTIDE SEQUENCE [LARGE SCALE GENOMIC DNA]</scope>
    <source>
        <strain evidence="2 3">SPU_B003</strain>
        <plasmid evidence="2 3">unnamed1</plasmid>
    </source>
</reference>
<protein>
    <submittedName>
        <fullName evidence="2">LacI family regulatory protein</fullName>
    </submittedName>
</protein>
<dbReference type="EMBL" id="CP019938">
    <property type="protein sequence ID" value="ARO15921.1"/>
    <property type="molecule type" value="Genomic_DNA"/>
</dbReference>
<dbReference type="InterPro" id="IPR010982">
    <property type="entry name" value="Lambda_DNA-bd_dom_sf"/>
</dbReference>
<proteinExistence type="predicted"/>
<dbReference type="SUPFAM" id="SSF53822">
    <property type="entry name" value="Periplasmic binding protein-like I"/>
    <property type="match status" value="1"/>
</dbReference>
<evidence type="ECO:0000313" key="3">
    <source>
        <dbReference type="Proteomes" id="UP000242447"/>
    </source>
</evidence>
<dbReference type="InterPro" id="IPR028082">
    <property type="entry name" value="Peripla_BP_I"/>
</dbReference>
<dbReference type="GO" id="GO:0003677">
    <property type="term" value="F:DNA binding"/>
    <property type="evidence" value="ECO:0007669"/>
    <property type="project" value="InterPro"/>
</dbReference>
<evidence type="ECO:0000313" key="2">
    <source>
        <dbReference type="EMBL" id="ARO15921.1"/>
    </source>
</evidence>
<sequence>MDRVLNERGSVSEKTREKVLTAARALGINRALPEAWHRVQHVGIILPRSRSQHWQLLDDAFIGFSHALPRWMILHRQRVAQNDLKALREAVIAPGFQRGGLIIAPDAADEIAPALREIMARGEQLITLTNNVLNLPDHPYSGIDHAMAGRTIGYLMRRLTPGGGRVVILQCNNRRLEHFERVSGFQKAFGDDGSLTVQHVDEENPGAAEGAIRKLLATGERIAGLYVTGNVSAELAPLIAAMGPARPVWITHERLPLHCDLLRAGVLDFVLDQDAAAQAAWALSEMVRALSGECWAGGQVQAPELRLYCRENLP</sequence>
<dbReference type="Gene3D" id="3.40.50.2300">
    <property type="match status" value="2"/>
</dbReference>
<dbReference type="KEGG" id="kro:BVG79_p1000119"/>
<dbReference type="Pfam" id="PF13407">
    <property type="entry name" value="Peripla_BP_4"/>
    <property type="match status" value="1"/>
</dbReference>
<keyword evidence="2" id="KW-0614">Plasmid</keyword>
<gene>
    <name evidence="2" type="primary">lacI</name>
    <name evidence="2" type="ORF">BVG79_p1000119</name>
</gene>
<keyword evidence="3" id="KW-1185">Reference proteome</keyword>
<evidence type="ECO:0000259" key="1">
    <source>
        <dbReference type="PROSITE" id="PS50932"/>
    </source>
</evidence>
<dbReference type="InterPro" id="IPR000843">
    <property type="entry name" value="HTH_LacI"/>
</dbReference>
<dbReference type="AlphaFoldDB" id="A0A1W6P3F5"/>
<dbReference type="CDD" id="cd01392">
    <property type="entry name" value="HTH_LacI"/>
    <property type="match status" value="1"/>
</dbReference>
<dbReference type="Gene3D" id="1.10.260.40">
    <property type="entry name" value="lambda repressor-like DNA-binding domains"/>
    <property type="match status" value="1"/>
</dbReference>
<dbReference type="GO" id="GO:0006355">
    <property type="term" value="P:regulation of DNA-templated transcription"/>
    <property type="evidence" value="ECO:0007669"/>
    <property type="project" value="InterPro"/>
</dbReference>
<dbReference type="Proteomes" id="UP000242447">
    <property type="component" value="Plasmid unnamed1"/>
</dbReference>
<accession>A0A1W6P3F5</accession>
<geneLocation type="plasmid" evidence="2">
    <name>unnamed1</name>
</geneLocation>
<dbReference type="InterPro" id="IPR025997">
    <property type="entry name" value="SBP_2_dom"/>
</dbReference>
<organism evidence="2 3">
    <name type="scientific">Ketogulonicigenium robustum</name>
    <dbReference type="NCBI Taxonomy" id="92947"/>
    <lineage>
        <taxon>Bacteria</taxon>
        <taxon>Pseudomonadati</taxon>
        <taxon>Pseudomonadota</taxon>
        <taxon>Alphaproteobacteria</taxon>
        <taxon>Rhodobacterales</taxon>
        <taxon>Roseobacteraceae</taxon>
        <taxon>Ketogulonicigenium</taxon>
    </lineage>
</organism>
<feature type="domain" description="HTH lacI-type" evidence="1">
    <location>
        <begin position="1"/>
        <end position="27"/>
    </location>
</feature>
<name>A0A1W6P3F5_9RHOB</name>